<accession>A0A8J4UUG5</accession>
<dbReference type="GO" id="GO:0003725">
    <property type="term" value="F:double-stranded RNA binding"/>
    <property type="evidence" value="ECO:0007669"/>
    <property type="project" value="TreeGrafter"/>
</dbReference>
<evidence type="ECO:0000313" key="11">
    <source>
        <dbReference type="Proteomes" id="UP000727407"/>
    </source>
</evidence>
<dbReference type="GO" id="GO:0005737">
    <property type="term" value="C:cytoplasm"/>
    <property type="evidence" value="ECO:0007669"/>
    <property type="project" value="UniProtKB-SubCell"/>
</dbReference>
<keyword evidence="11" id="KW-1185">Reference proteome</keyword>
<evidence type="ECO:0000256" key="4">
    <source>
        <dbReference type="ARBA" id="ARBA00023125"/>
    </source>
</evidence>
<dbReference type="SMART" id="SM00358">
    <property type="entry name" value="DSRM"/>
    <property type="match status" value="1"/>
</dbReference>
<evidence type="ECO:0000259" key="9">
    <source>
        <dbReference type="PROSITE" id="PS51703"/>
    </source>
</evidence>
<dbReference type="Pfam" id="PF20965">
    <property type="entry name" value="DZF_C"/>
    <property type="match status" value="1"/>
</dbReference>
<dbReference type="Gene3D" id="3.30.160.20">
    <property type="match status" value="1"/>
</dbReference>
<organism evidence="10 11">
    <name type="scientific">Clarias magur</name>
    <name type="common">Asian catfish</name>
    <name type="synonym">Macropteronotus magur</name>
    <dbReference type="NCBI Taxonomy" id="1594786"/>
    <lineage>
        <taxon>Eukaryota</taxon>
        <taxon>Metazoa</taxon>
        <taxon>Chordata</taxon>
        <taxon>Craniata</taxon>
        <taxon>Vertebrata</taxon>
        <taxon>Euteleostomi</taxon>
        <taxon>Actinopterygii</taxon>
        <taxon>Neopterygii</taxon>
        <taxon>Teleostei</taxon>
        <taxon>Ostariophysi</taxon>
        <taxon>Siluriformes</taxon>
        <taxon>Clariidae</taxon>
        <taxon>Clarias</taxon>
    </lineage>
</organism>
<dbReference type="InterPro" id="IPR049402">
    <property type="entry name" value="DZF_dom_C"/>
</dbReference>
<dbReference type="GO" id="GO:0071011">
    <property type="term" value="C:precatalytic spliceosome"/>
    <property type="evidence" value="ECO:0007669"/>
    <property type="project" value="TreeGrafter"/>
</dbReference>
<dbReference type="FunFam" id="1.10.1410.40:FF:000001">
    <property type="entry name" value="interleukin enhancer-binding factor 3 isoform X1"/>
    <property type="match status" value="1"/>
</dbReference>
<dbReference type="InterPro" id="IPR049401">
    <property type="entry name" value="DZF_dom_N"/>
</dbReference>
<evidence type="ECO:0000256" key="3">
    <source>
        <dbReference type="ARBA" id="ARBA00022737"/>
    </source>
</evidence>
<feature type="coiled-coil region" evidence="6">
    <location>
        <begin position="2"/>
        <end position="95"/>
    </location>
</feature>
<dbReference type="OrthoDB" id="8898434at2759"/>
<keyword evidence="2" id="KW-0963">Cytoplasm</keyword>
<protein>
    <submittedName>
        <fullName evidence="10">Spermatid perinuclear RNA-binding protein-like isoform X1</fullName>
    </submittedName>
</protein>
<dbReference type="Pfam" id="PF00035">
    <property type="entry name" value="dsrm"/>
    <property type="match status" value="1"/>
</dbReference>
<comment type="subcellular location">
    <subcellularLocation>
        <location evidence="1">Cytoplasm</location>
    </subcellularLocation>
</comment>
<dbReference type="PANTHER" id="PTHR45762:SF1">
    <property type="entry name" value="SPERMATID PERINUCLEAR RNA-BINDING PROTEIN"/>
    <property type="match status" value="1"/>
</dbReference>
<dbReference type="PROSITE" id="PS50137">
    <property type="entry name" value="DS_RBD"/>
    <property type="match status" value="1"/>
</dbReference>
<keyword evidence="3" id="KW-0677">Repeat</keyword>
<sequence length="670" mass="74212">VVQQLTEKCKQMQADLEGYGRLKQEHQKLERNHSMLKKEHDALRQEHESSLDDLTHKQAEAARLKTELQEERNQRRQVEAVLQEAAVALKKALREVSKEDDSEVPTLTWRNQMIQKLMAILDSAAAISKGPTSSYFIPKTEDSQECKRTAGIQSSGMAASEKATAHAMAGDLGFVLRQTYTGNSVISKKQQLFKSIQRCGGPLIGVMRVGSLAKGLLIKGLMDLELVLLCRERPTKNLLLTVCTNLPLQMKKLSEDKHTVQPCIPEAAILVFQSSRPDLPLRVILTSMQTKSQELEKNQVENTKVKDPSDLLDQQRCLLALASLRHAKWFQVRVSGKRSCLIVLRILRDICNTRPVWAPLKGWPVELICEKAFATSYRPLGPSETLRRVLECISSGTFLPGGPGLHDPCEKEDVDTLSAMTNDQAELLTHTAQHALRLLAFGQIHKFLEVDPLPTAKPAVEPKLPVGEAGTSQKRLREDETADELKCKKILSGPVAGLLTSDGKSDCKGKVETLSKSLGNKHSSSSTKVKVQGPVLTARGKNPVMELNEKRRGLSYNLITENGENQQQRFIIEVEVDGLRFRGCGPNKRVAKANAALAAIERLFSSHNANSNKRKKPYTKMSSSAVNGLPRLKRSVTMPRPLLPIFPPAPAYFTPGFTPYGYGPVVPPPH</sequence>
<keyword evidence="6" id="KW-0175">Coiled coil</keyword>
<feature type="non-terminal residue" evidence="10">
    <location>
        <position position="1"/>
    </location>
</feature>
<name>A0A8J4UUG5_CLAMG</name>
<feature type="non-terminal residue" evidence="10">
    <location>
        <position position="670"/>
    </location>
</feature>
<keyword evidence="4" id="KW-0238">DNA-binding</keyword>
<evidence type="ECO:0000256" key="6">
    <source>
        <dbReference type="SAM" id="Coils"/>
    </source>
</evidence>
<dbReference type="GO" id="GO:0003727">
    <property type="term" value="F:single-stranded RNA binding"/>
    <property type="evidence" value="ECO:0007669"/>
    <property type="project" value="TreeGrafter"/>
</dbReference>
<dbReference type="Gene3D" id="3.30.460.10">
    <property type="entry name" value="Beta Polymerase, domain 2"/>
    <property type="match status" value="1"/>
</dbReference>
<dbReference type="InterPro" id="IPR014720">
    <property type="entry name" value="dsRBD_dom"/>
</dbReference>
<feature type="region of interest" description="Disordered" evidence="7">
    <location>
        <begin position="459"/>
        <end position="479"/>
    </location>
</feature>
<feature type="domain" description="DRBM" evidence="8">
    <location>
        <begin position="539"/>
        <end position="605"/>
    </location>
</feature>
<dbReference type="PANTHER" id="PTHR45762">
    <property type="entry name" value="ZINC FINGER RNA-BINDING PROTEIN"/>
    <property type="match status" value="1"/>
</dbReference>
<evidence type="ECO:0000256" key="2">
    <source>
        <dbReference type="ARBA" id="ARBA00022490"/>
    </source>
</evidence>
<dbReference type="SUPFAM" id="SSF54768">
    <property type="entry name" value="dsRNA-binding domain-like"/>
    <property type="match status" value="1"/>
</dbReference>
<dbReference type="InterPro" id="IPR043519">
    <property type="entry name" value="NT_sf"/>
</dbReference>
<dbReference type="Proteomes" id="UP000727407">
    <property type="component" value="Unassembled WGS sequence"/>
</dbReference>
<comment type="caution">
    <text evidence="10">The sequence shown here is derived from an EMBL/GenBank/DDBJ whole genome shotgun (WGS) entry which is preliminary data.</text>
</comment>
<dbReference type="PROSITE" id="PS51703">
    <property type="entry name" value="DZF"/>
    <property type="match status" value="1"/>
</dbReference>
<evidence type="ECO:0000313" key="10">
    <source>
        <dbReference type="EMBL" id="KAF5906637.1"/>
    </source>
</evidence>
<evidence type="ECO:0000256" key="1">
    <source>
        <dbReference type="ARBA" id="ARBA00004496"/>
    </source>
</evidence>
<evidence type="ECO:0000259" key="8">
    <source>
        <dbReference type="PROSITE" id="PS50137"/>
    </source>
</evidence>
<feature type="domain" description="DZF" evidence="9">
    <location>
        <begin position="134"/>
        <end position="481"/>
    </location>
</feature>
<proteinExistence type="predicted"/>
<dbReference type="GO" id="GO:0003677">
    <property type="term" value="F:DNA binding"/>
    <property type="evidence" value="ECO:0007669"/>
    <property type="project" value="UniProtKB-KW"/>
</dbReference>
<gene>
    <name evidence="10" type="ORF">DAT39_003649</name>
</gene>
<dbReference type="InterPro" id="IPR006561">
    <property type="entry name" value="DZF_dom"/>
</dbReference>
<dbReference type="Gene3D" id="1.10.1410.40">
    <property type="match status" value="1"/>
</dbReference>
<evidence type="ECO:0000256" key="5">
    <source>
        <dbReference type="PROSITE-ProRule" id="PRU00266"/>
    </source>
</evidence>
<dbReference type="AlphaFoldDB" id="A0A8J4UUG5"/>
<evidence type="ECO:0000256" key="7">
    <source>
        <dbReference type="SAM" id="MobiDB-lite"/>
    </source>
</evidence>
<keyword evidence="5" id="KW-0694">RNA-binding</keyword>
<reference evidence="10" key="1">
    <citation type="submission" date="2020-07" db="EMBL/GenBank/DDBJ databases">
        <title>Clarias magur genome sequencing, assembly and annotation.</title>
        <authorList>
            <person name="Kushwaha B."/>
            <person name="Kumar R."/>
            <person name="Das P."/>
            <person name="Joshi C.G."/>
            <person name="Kumar D."/>
            <person name="Nagpure N.S."/>
            <person name="Pandey M."/>
            <person name="Agarwal S."/>
            <person name="Srivastava S."/>
            <person name="Singh M."/>
            <person name="Sahoo L."/>
            <person name="Jayasankar P."/>
            <person name="Meher P.K."/>
            <person name="Koringa P.G."/>
            <person name="Iquebal M.A."/>
            <person name="Das S.P."/>
            <person name="Bit A."/>
            <person name="Patnaik S."/>
            <person name="Patel N."/>
            <person name="Shah T.M."/>
            <person name="Hinsu A."/>
            <person name="Jena J.K."/>
        </authorList>
    </citation>
    <scope>NUCLEOTIDE SEQUENCE</scope>
    <source>
        <strain evidence="10">CIFAMagur01</strain>
        <tissue evidence="10">Testis</tissue>
    </source>
</reference>
<dbReference type="EMBL" id="QNUK01000030">
    <property type="protein sequence ID" value="KAF5906637.1"/>
    <property type="molecule type" value="Genomic_DNA"/>
</dbReference>
<dbReference type="Pfam" id="PF07528">
    <property type="entry name" value="DZF_N"/>
    <property type="match status" value="1"/>
</dbReference>
<dbReference type="SMART" id="SM00572">
    <property type="entry name" value="DZF"/>
    <property type="match status" value="1"/>
</dbReference>